<feature type="transmembrane region" description="Helical" evidence="6">
    <location>
        <begin position="391"/>
        <end position="411"/>
    </location>
</feature>
<evidence type="ECO:0000313" key="8">
    <source>
        <dbReference type="EMBL" id="KAF2634285.1"/>
    </source>
</evidence>
<proteinExistence type="predicted"/>
<dbReference type="PANTHER" id="PTHR23501:SF33">
    <property type="entry name" value="MAJOR FACILITATOR SUPERFAMILY (MFS) PROFILE DOMAIN-CONTAINING PROTEIN"/>
    <property type="match status" value="1"/>
</dbReference>
<feature type="transmembrane region" description="Helical" evidence="6">
    <location>
        <begin position="288"/>
        <end position="307"/>
    </location>
</feature>
<dbReference type="PANTHER" id="PTHR23501">
    <property type="entry name" value="MAJOR FACILITATOR SUPERFAMILY"/>
    <property type="match status" value="1"/>
</dbReference>
<dbReference type="SUPFAM" id="SSF103473">
    <property type="entry name" value="MFS general substrate transporter"/>
    <property type="match status" value="1"/>
</dbReference>
<dbReference type="Pfam" id="PF07690">
    <property type="entry name" value="MFS_1"/>
    <property type="match status" value="1"/>
</dbReference>
<evidence type="ECO:0000256" key="2">
    <source>
        <dbReference type="ARBA" id="ARBA00022692"/>
    </source>
</evidence>
<evidence type="ECO:0000256" key="5">
    <source>
        <dbReference type="SAM" id="MobiDB-lite"/>
    </source>
</evidence>
<dbReference type="InterPro" id="IPR020846">
    <property type="entry name" value="MFS_dom"/>
</dbReference>
<evidence type="ECO:0000256" key="4">
    <source>
        <dbReference type="ARBA" id="ARBA00023136"/>
    </source>
</evidence>
<dbReference type="GO" id="GO:0000329">
    <property type="term" value="C:fungal-type vacuole membrane"/>
    <property type="evidence" value="ECO:0007669"/>
    <property type="project" value="TreeGrafter"/>
</dbReference>
<dbReference type="InterPro" id="IPR036259">
    <property type="entry name" value="MFS_trans_sf"/>
</dbReference>
<accession>A0A6A6RGM6</accession>
<name>A0A6A6RGM6_9PLEO</name>
<feature type="transmembrane region" description="Helical" evidence="6">
    <location>
        <begin position="130"/>
        <end position="149"/>
    </location>
</feature>
<feature type="compositionally biased region" description="Polar residues" evidence="5">
    <location>
        <begin position="47"/>
        <end position="56"/>
    </location>
</feature>
<feature type="domain" description="Major facilitator superfamily (MFS) profile" evidence="7">
    <location>
        <begin position="65"/>
        <end position="558"/>
    </location>
</feature>
<feature type="transmembrane region" description="Helical" evidence="6">
    <location>
        <begin position="535"/>
        <end position="554"/>
    </location>
</feature>
<evidence type="ECO:0000256" key="3">
    <source>
        <dbReference type="ARBA" id="ARBA00022989"/>
    </source>
</evidence>
<keyword evidence="3 6" id="KW-1133">Transmembrane helix</keyword>
<sequence>MSVINDHGHTERTPLLINATAPIPPSNPQSPLSPKDSTDEEARNAPTALSTSSNKHAGSKSIGKIVLVLLIGVFISNADGSLMMATHPIVASEFDALHDSSWLLTSFGLAQSATQPLYGKLSDIYGRKSLLIVAYTLFAVGCVFVGVGTSMSHVIIGRVISGLGSSGMTALVSILITDLVPLREIAAWRSYVNVVATTGRSIGGPLGGWLADTVGWRWSFTGQAPLAGIAIILIAITVPPRTTSTNDATTRSKLARIDFLGAILMALTILGFLIPLEIGGDRLPWSHPIIFALFGAAFVFGILFLATEARFAKEPIIPLKLLRQKEMAVSLFIMITQAAAQVGLMMAIPIYFQATTSASNTEAGAHLIPAVVGNAIGGILSGIVIKRTGRYKLLTLSALLFACIGYTLLIVRWHGNTNLFESLYIFPGGFGMGVTISTLFVGVQASIDPAHSAVAASTLYLSNSVGMLMGMAGTSAVLQGTLRKVLERRLGEAGIEGWKRIKIIERAVSDVHYSDHAKRPIPGVVVSSYIEALTYSHFVSLACSLAAFTGTIFLKEHKL</sequence>
<dbReference type="AlphaFoldDB" id="A0A6A6RGM6"/>
<dbReference type="GO" id="GO:0015174">
    <property type="term" value="F:basic amino acid transmembrane transporter activity"/>
    <property type="evidence" value="ECO:0007669"/>
    <property type="project" value="TreeGrafter"/>
</dbReference>
<dbReference type="Proteomes" id="UP000799753">
    <property type="component" value="Unassembled WGS sequence"/>
</dbReference>
<keyword evidence="4 6" id="KW-0472">Membrane</keyword>
<evidence type="ECO:0000259" key="7">
    <source>
        <dbReference type="PROSITE" id="PS50850"/>
    </source>
</evidence>
<evidence type="ECO:0000256" key="6">
    <source>
        <dbReference type="SAM" id="Phobius"/>
    </source>
</evidence>
<dbReference type="PROSITE" id="PS50850">
    <property type="entry name" value="MFS"/>
    <property type="match status" value="1"/>
</dbReference>
<dbReference type="Gene3D" id="1.20.1720.10">
    <property type="entry name" value="Multidrug resistance protein D"/>
    <property type="match status" value="1"/>
</dbReference>
<reference evidence="8" key="1">
    <citation type="journal article" date="2020" name="Stud. Mycol.">
        <title>101 Dothideomycetes genomes: a test case for predicting lifestyles and emergence of pathogens.</title>
        <authorList>
            <person name="Haridas S."/>
            <person name="Albert R."/>
            <person name="Binder M."/>
            <person name="Bloem J."/>
            <person name="Labutti K."/>
            <person name="Salamov A."/>
            <person name="Andreopoulos B."/>
            <person name="Baker S."/>
            <person name="Barry K."/>
            <person name="Bills G."/>
            <person name="Bluhm B."/>
            <person name="Cannon C."/>
            <person name="Castanera R."/>
            <person name="Culley D."/>
            <person name="Daum C."/>
            <person name="Ezra D."/>
            <person name="Gonzalez J."/>
            <person name="Henrissat B."/>
            <person name="Kuo A."/>
            <person name="Liang C."/>
            <person name="Lipzen A."/>
            <person name="Lutzoni F."/>
            <person name="Magnuson J."/>
            <person name="Mondo S."/>
            <person name="Nolan M."/>
            <person name="Ohm R."/>
            <person name="Pangilinan J."/>
            <person name="Park H.-J."/>
            <person name="Ramirez L."/>
            <person name="Alfaro M."/>
            <person name="Sun H."/>
            <person name="Tritt A."/>
            <person name="Yoshinaga Y."/>
            <person name="Zwiers L.-H."/>
            <person name="Turgeon B."/>
            <person name="Goodwin S."/>
            <person name="Spatafora J."/>
            <person name="Crous P."/>
            <person name="Grigoriev I."/>
        </authorList>
    </citation>
    <scope>NUCLEOTIDE SEQUENCE</scope>
    <source>
        <strain evidence="8">CBS 473.64</strain>
    </source>
</reference>
<evidence type="ECO:0000256" key="1">
    <source>
        <dbReference type="ARBA" id="ARBA00004141"/>
    </source>
</evidence>
<dbReference type="EMBL" id="MU006842">
    <property type="protein sequence ID" value="KAF2634285.1"/>
    <property type="molecule type" value="Genomic_DNA"/>
</dbReference>
<keyword evidence="2 6" id="KW-0812">Transmembrane</keyword>
<feature type="transmembrane region" description="Helical" evidence="6">
    <location>
        <begin position="216"/>
        <end position="238"/>
    </location>
</feature>
<feature type="transmembrane region" description="Helical" evidence="6">
    <location>
        <begin position="155"/>
        <end position="179"/>
    </location>
</feature>
<dbReference type="OrthoDB" id="6770063at2759"/>
<comment type="subcellular location">
    <subcellularLocation>
        <location evidence="1">Membrane</location>
        <topology evidence="1">Multi-pass membrane protein</topology>
    </subcellularLocation>
</comment>
<feature type="transmembrane region" description="Helical" evidence="6">
    <location>
        <begin position="65"/>
        <end position="89"/>
    </location>
</feature>
<protein>
    <submittedName>
        <fullName evidence="8">MFS general substrate transporter</fullName>
    </submittedName>
</protein>
<keyword evidence="9" id="KW-1185">Reference proteome</keyword>
<dbReference type="Gene3D" id="1.20.1250.20">
    <property type="entry name" value="MFS general substrate transporter like domains"/>
    <property type="match status" value="1"/>
</dbReference>
<feature type="transmembrane region" description="Helical" evidence="6">
    <location>
        <begin position="423"/>
        <end position="447"/>
    </location>
</feature>
<feature type="region of interest" description="Disordered" evidence="5">
    <location>
        <begin position="17"/>
        <end position="57"/>
    </location>
</feature>
<feature type="transmembrane region" description="Helical" evidence="6">
    <location>
        <begin position="459"/>
        <end position="478"/>
    </location>
</feature>
<gene>
    <name evidence="8" type="ORF">P280DRAFT_524247</name>
</gene>
<dbReference type="InterPro" id="IPR011701">
    <property type="entry name" value="MFS"/>
</dbReference>
<evidence type="ECO:0000313" key="9">
    <source>
        <dbReference type="Proteomes" id="UP000799753"/>
    </source>
</evidence>
<feature type="transmembrane region" description="Helical" evidence="6">
    <location>
        <begin position="364"/>
        <end position="384"/>
    </location>
</feature>
<feature type="transmembrane region" description="Helical" evidence="6">
    <location>
        <begin position="328"/>
        <end position="352"/>
    </location>
</feature>
<organism evidence="8 9">
    <name type="scientific">Massarina eburnea CBS 473.64</name>
    <dbReference type="NCBI Taxonomy" id="1395130"/>
    <lineage>
        <taxon>Eukaryota</taxon>
        <taxon>Fungi</taxon>
        <taxon>Dikarya</taxon>
        <taxon>Ascomycota</taxon>
        <taxon>Pezizomycotina</taxon>
        <taxon>Dothideomycetes</taxon>
        <taxon>Pleosporomycetidae</taxon>
        <taxon>Pleosporales</taxon>
        <taxon>Massarineae</taxon>
        <taxon>Massarinaceae</taxon>
        <taxon>Massarina</taxon>
    </lineage>
</organism>
<feature type="transmembrane region" description="Helical" evidence="6">
    <location>
        <begin position="259"/>
        <end position="276"/>
    </location>
</feature>